<name>A0A8S5UYN6_9CAUD</name>
<dbReference type="EMBL" id="BK016169">
    <property type="protein sequence ID" value="DAF99597.1"/>
    <property type="molecule type" value="Genomic_DNA"/>
</dbReference>
<proteinExistence type="predicted"/>
<protein>
    <submittedName>
        <fullName evidence="2">Protein SPA1-RELATED</fullName>
    </submittedName>
</protein>
<accession>A0A8S5UYN6</accession>
<reference evidence="2" key="1">
    <citation type="journal article" date="2021" name="Proc. Natl. Acad. Sci. U.S.A.">
        <title>A Catalog of Tens of Thousands of Viruses from Human Metagenomes Reveals Hidden Associations with Chronic Diseases.</title>
        <authorList>
            <person name="Tisza M.J."/>
            <person name="Buck C.B."/>
        </authorList>
    </citation>
    <scope>NUCLEOTIDE SEQUENCE</scope>
    <source>
        <strain evidence="2">CtkKt3</strain>
    </source>
</reference>
<sequence>MMHPEIRKKHTEKYGSFLRCPKRGNLCMGMYTPDGICRRDPCFLDDPEYIKLQEQIEERRKALDLRRIESKEKAMHAPEAPKRTNQEKELAGYMARREHTARRYYMENKPKQADKIMQEVLILQSRLRTMKKGR</sequence>
<evidence type="ECO:0000256" key="1">
    <source>
        <dbReference type="SAM" id="MobiDB-lite"/>
    </source>
</evidence>
<evidence type="ECO:0000313" key="2">
    <source>
        <dbReference type="EMBL" id="DAF99597.1"/>
    </source>
</evidence>
<feature type="region of interest" description="Disordered" evidence="1">
    <location>
        <begin position="70"/>
        <end position="89"/>
    </location>
</feature>
<organism evidence="2">
    <name type="scientific">Siphoviridae sp. ctkKt3</name>
    <dbReference type="NCBI Taxonomy" id="2825642"/>
    <lineage>
        <taxon>Viruses</taxon>
        <taxon>Duplodnaviria</taxon>
        <taxon>Heunggongvirae</taxon>
        <taxon>Uroviricota</taxon>
        <taxon>Caudoviricetes</taxon>
    </lineage>
</organism>